<dbReference type="eggNOG" id="COG1306">
    <property type="taxonomic scope" value="Bacteria"/>
</dbReference>
<sequence length="384" mass="40060">MKLQSKRQPKVHTYSKKRRRKVQPARAILSVGFTFLVAGVIGVVGYSIAKPILEYSGAPRVTEQAEGTLPAATAAATAEISTEAETLPAVATSTPAVAEESLSEGYQLSAAALENSSTLSTAMQTARNAVPTGKLLVIPLKIAGGELCYQTDVALAKSCGAAKGSLQLSEIAEAAKAQGWTPVAQLSLLRDNLLPDADAEAGYMVTSGGRWLDNTKENGGKAWASPFSDVTVQYLKDITAEVTAAGFSQIWCTDVVFPDFRNSDLTYIGESVQNPERKTALTSLVNTLAQTAGSVPLWVETSAADAAAGTAEVFDPENLTVSGVVMDLQADAGQAQAILPQIQAKTAEMPLCLTAEISGAPAEELQTLKSAADNGVSAVVLTEK</sequence>
<evidence type="ECO:0000256" key="1">
    <source>
        <dbReference type="SAM" id="Phobius"/>
    </source>
</evidence>
<feature type="transmembrane region" description="Helical" evidence="1">
    <location>
        <begin position="27"/>
        <end position="49"/>
    </location>
</feature>
<keyword evidence="1" id="KW-0472">Membrane</keyword>
<feature type="domain" description="DUF4015" evidence="2">
    <location>
        <begin position="136"/>
        <end position="286"/>
    </location>
</feature>
<dbReference type="PATRIC" id="fig|411473.3.peg.1892"/>
<dbReference type="HOGENOM" id="CLU_030168_3_0_9"/>
<evidence type="ECO:0000313" key="4">
    <source>
        <dbReference type="Proteomes" id="UP000016662"/>
    </source>
</evidence>
<name>U2M1S0_9FIRM</name>
<dbReference type="Pfam" id="PF13200">
    <property type="entry name" value="DUF4015"/>
    <property type="match status" value="1"/>
</dbReference>
<keyword evidence="1" id="KW-0812">Transmembrane</keyword>
<dbReference type="STRING" id="411473.RUMCAL_02281"/>
<keyword evidence="1" id="KW-1133">Transmembrane helix</keyword>
<accession>U2M1S0</accession>
<dbReference type="InterPro" id="IPR025275">
    <property type="entry name" value="DUF4015"/>
</dbReference>
<proteinExistence type="predicted"/>
<gene>
    <name evidence="3" type="ORF">RUMCAL_02281</name>
</gene>
<protein>
    <recommendedName>
        <fullName evidence="2">DUF4015 domain-containing protein</fullName>
    </recommendedName>
</protein>
<keyword evidence="4" id="KW-1185">Reference proteome</keyword>
<dbReference type="EMBL" id="AWVF01000282">
    <property type="protein sequence ID" value="ERJ93293.1"/>
    <property type="molecule type" value="Genomic_DNA"/>
</dbReference>
<dbReference type="Proteomes" id="UP000016662">
    <property type="component" value="Unassembled WGS sequence"/>
</dbReference>
<comment type="caution">
    <text evidence="3">The sequence shown here is derived from an EMBL/GenBank/DDBJ whole genome shotgun (WGS) entry which is preliminary data.</text>
</comment>
<dbReference type="OrthoDB" id="1862364at2"/>
<dbReference type="AlphaFoldDB" id="U2M1S0"/>
<evidence type="ECO:0000259" key="2">
    <source>
        <dbReference type="Pfam" id="PF13200"/>
    </source>
</evidence>
<evidence type="ECO:0000313" key="3">
    <source>
        <dbReference type="EMBL" id="ERJ93293.1"/>
    </source>
</evidence>
<reference evidence="3 4" key="1">
    <citation type="submission" date="2013-07" db="EMBL/GenBank/DDBJ databases">
        <authorList>
            <person name="Weinstock G."/>
            <person name="Sodergren E."/>
            <person name="Wylie T."/>
            <person name="Fulton L."/>
            <person name="Fulton R."/>
            <person name="Fronick C."/>
            <person name="O'Laughlin M."/>
            <person name="Godfrey J."/>
            <person name="Miner T."/>
            <person name="Herter B."/>
            <person name="Appelbaum E."/>
            <person name="Cordes M."/>
            <person name="Lek S."/>
            <person name="Wollam A."/>
            <person name="Pepin K.H."/>
            <person name="Palsikar V.B."/>
            <person name="Mitreva M."/>
            <person name="Wilson R.K."/>
        </authorList>
    </citation>
    <scope>NUCLEOTIDE SEQUENCE [LARGE SCALE GENOMIC DNA]</scope>
    <source>
        <strain evidence="3 4">ATCC 27760</strain>
    </source>
</reference>
<organism evidence="3 4">
    <name type="scientific">Ruminococcus callidus ATCC 27760</name>
    <dbReference type="NCBI Taxonomy" id="411473"/>
    <lineage>
        <taxon>Bacteria</taxon>
        <taxon>Bacillati</taxon>
        <taxon>Bacillota</taxon>
        <taxon>Clostridia</taxon>
        <taxon>Eubacteriales</taxon>
        <taxon>Oscillospiraceae</taxon>
        <taxon>Ruminococcus</taxon>
    </lineage>
</organism>